<sequence length="37" mass="4208">MISTYSVDNQMLHTELADNGVHFTEERDLQIDADIKG</sequence>
<evidence type="ECO:0000313" key="1">
    <source>
        <dbReference type="EMBL" id="SMO37705.1"/>
    </source>
</evidence>
<dbReference type="AlphaFoldDB" id="A0A521ASE9"/>
<keyword evidence="2" id="KW-1185">Reference proteome</keyword>
<gene>
    <name evidence="1" type="ORF">SAMN06265379_101359</name>
</gene>
<organism evidence="1 2">
    <name type="scientific">Saccharicrinis carchari</name>
    <dbReference type="NCBI Taxonomy" id="1168039"/>
    <lineage>
        <taxon>Bacteria</taxon>
        <taxon>Pseudomonadati</taxon>
        <taxon>Bacteroidota</taxon>
        <taxon>Bacteroidia</taxon>
        <taxon>Marinilabiliales</taxon>
        <taxon>Marinilabiliaceae</taxon>
        <taxon>Saccharicrinis</taxon>
    </lineage>
</organism>
<dbReference type="Proteomes" id="UP000319040">
    <property type="component" value="Unassembled WGS sequence"/>
</dbReference>
<name>A0A521ASE9_SACCC</name>
<proteinExistence type="predicted"/>
<reference evidence="1 2" key="1">
    <citation type="submission" date="2017-05" db="EMBL/GenBank/DDBJ databases">
        <authorList>
            <person name="Varghese N."/>
            <person name="Submissions S."/>
        </authorList>
    </citation>
    <scope>NUCLEOTIDE SEQUENCE [LARGE SCALE GENOMIC DNA]</scope>
    <source>
        <strain evidence="1 2">DSM 27040</strain>
    </source>
</reference>
<protein>
    <submittedName>
        <fullName evidence="1">Uncharacterized protein</fullName>
    </submittedName>
</protein>
<evidence type="ECO:0000313" key="2">
    <source>
        <dbReference type="Proteomes" id="UP000319040"/>
    </source>
</evidence>
<dbReference type="EMBL" id="FXTB01000001">
    <property type="protein sequence ID" value="SMO37705.1"/>
    <property type="molecule type" value="Genomic_DNA"/>
</dbReference>
<accession>A0A521ASE9</accession>